<organism evidence="2 3">
    <name type="scientific">Marinobacter nauticus</name>
    <name type="common">Marinobacter hydrocarbonoclasticus</name>
    <name type="synonym">Marinobacter aquaeolei</name>
    <dbReference type="NCBI Taxonomy" id="2743"/>
    <lineage>
        <taxon>Bacteria</taxon>
        <taxon>Pseudomonadati</taxon>
        <taxon>Pseudomonadota</taxon>
        <taxon>Gammaproteobacteria</taxon>
        <taxon>Pseudomonadales</taxon>
        <taxon>Marinobacteraceae</taxon>
        <taxon>Marinobacter</taxon>
    </lineage>
</organism>
<dbReference type="SUPFAM" id="SSF53448">
    <property type="entry name" value="Nucleotide-diphospho-sugar transferases"/>
    <property type="match status" value="1"/>
</dbReference>
<feature type="domain" description="Glycosyltransferase 2-like" evidence="1">
    <location>
        <begin position="8"/>
        <end position="173"/>
    </location>
</feature>
<evidence type="ECO:0000259" key="1">
    <source>
        <dbReference type="Pfam" id="PF00535"/>
    </source>
</evidence>
<dbReference type="InterPro" id="IPR029044">
    <property type="entry name" value="Nucleotide-diphossugar_trans"/>
</dbReference>
<dbReference type="InterPro" id="IPR050834">
    <property type="entry name" value="Glycosyltransf_2"/>
</dbReference>
<gene>
    <name evidence="2" type="ORF">F6453_0662</name>
</gene>
<evidence type="ECO:0000313" key="2">
    <source>
        <dbReference type="EMBL" id="KAE8546982.1"/>
    </source>
</evidence>
<dbReference type="Proteomes" id="UP000469950">
    <property type="component" value="Unassembled WGS sequence"/>
</dbReference>
<proteinExistence type="predicted"/>
<dbReference type="PANTHER" id="PTHR43685:SF11">
    <property type="entry name" value="GLYCOSYLTRANSFERASE TAGX-RELATED"/>
    <property type="match status" value="1"/>
</dbReference>
<sequence length="293" mass="33306">MSRRPLVSVIVPSYNRVKYIEQTVDSAFSQSYSSIEIIIVDDGSTDGSFELLRRLEDSGRIKLLTHPSHENKGQSKSINLGLLHSSGEYISILDSDDFFAPHKIEQQVAFLEQSPDVGMVYGQGHAVDADGRFLFKVPDDNHAETSDPNILLLDCYMALPGGSLIRRSVFEKVGMFEESFRAGQDHDMALRIMEEFKVAFLPEVAFFYRKHGESISANGLETRWRTGMEILERARKRYPYRNRTIRKRKAVINYRLGQVYWKCGQKRRSIGYLIASGFLDPIRAGKVLLGSKS</sequence>
<reference evidence="2 3" key="1">
    <citation type="submission" date="2019-10" db="EMBL/GenBank/DDBJ databases">
        <title>Draft genome sequence of Marinobacter hydrocarbonoclasticus NCT7M from the microbiome of the marine copepod.</title>
        <authorList>
            <person name="Nuttall R."/>
            <person name="Sharma G."/>
            <person name="Moisander P."/>
        </authorList>
    </citation>
    <scope>NUCLEOTIDE SEQUENCE [LARGE SCALE GENOMIC DNA]</scope>
    <source>
        <strain evidence="2 3">NCT7M</strain>
    </source>
</reference>
<name>A0A833NAN2_MARNT</name>
<dbReference type="AlphaFoldDB" id="A0A833NAN2"/>
<evidence type="ECO:0000313" key="3">
    <source>
        <dbReference type="Proteomes" id="UP000469950"/>
    </source>
</evidence>
<dbReference type="Gene3D" id="3.90.550.10">
    <property type="entry name" value="Spore Coat Polysaccharide Biosynthesis Protein SpsA, Chain A"/>
    <property type="match status" value="1"/>
</dbReference>
<protein>
    <recommendedName>
        <fullName evidence="1">Glycosyltransferase 2-like domain-containing protein</fullName>
    </recommendedName>
</protein>
<dbReference type="PANTHER" id="PTHR43685">
    <property type="entry name" value="GLYCOSYLTRANSFERASE"/>
    <property type="match status" value="1"/>
</dbReference>
<dbReference type="EMBL" id="WBMP01000002">
    <property type="protein sequence ID" value="KAE8546982.1"/>
    <property type="molecule type" value="Genomic_DNA"/>
</dbReference>
<dbReference type="Pfam" id="PF00535">
    <property type="entry name" value="Glycos_transf_2"/>
    <property type="match status" value="1"/>
</dbReference>
<dbReference type="InterPro" id="IPR001173">
    <property type="entry name" value="Glyco_trans_2-like"/>
</dbReference>
<accession>A0A833NAN2</accession>
<dbReference type="RefSeq" id="WP_153739961.1">
    <property type="nucleotide sequence ID" value="NZ_WBMP01000002.1"/>
</dbReference>
<comment type="caution">
    <text evidence="2">The sequence shown here is derived from an EMBL/GenBank/DDBJ whole genome shotgun (WGS) entry which is preliminary data.</text>
</comment>